<feature type="domain" description="SWIM-type" evidence="2">
    <location>
        <begin position="58"/>
        <end position="95"/>
    </location>
</feature>
<organism evidence="3 4">
    <name type="scientific">Leptospira santarosai str. MOR084</name>
    <dbReference type="NCBI Taxonomy" id="1049984"/>
    <lineage>
        <taxon>Bacteria</taxon>
        <taxon>Pseudomonadati</taxon>
        <taxon>Spirochaetota</taxon>
        <taxon>Spirochaetia</taxon>
        <taxon>Leptospirales</taxon>
        <taxon>Leptospiraceae</taxon>
        <taxon>Leptospira</taxon>
    </lineage>
</organism>
<dbReference type="Proteomes" id="UP000006329">
    <property type="component" value="Unassembled WGS sequence"/>
</dbReference>
<evidence type="ECO:0000313" key="3">
    <source>
        <dbReference type="EMBL" id="EKO33058.1"/>
    </source>
</evidence>
<comment type="caution">
    <text evidence="3">The sequence shown here is derived from an EMBL/GenBank/DDBJ whole genome shotgun (WGS) entry which is preliminary data.</text>
</comment>
<keyword evidence="4" id="KW-1185">Reference proteome</keyword>
<dbReference type="AlphaFoldDB" id="A0A0E2BCV5"/>
<proteinExistence type="predicted"/>
<dbReference type="PROSITE" id="PS50966">
    <property type="entry name" value="ZF_SWIM"/>
    <property type="match status" value="1"/>
</dbReference>
<name>A0A0E2BCV5_9LEPT</name>
<dbReference type="GO" id="GO:0008270">
    <property type="term" value="F:zinc ion binding"/>
    <property type="evidence" value="ECO:0007669"/>
    <property type="project" value="UniProtKB-KW"/>
</dbReference>
<dbReference type="RefSeq" id="WP_004484996.1">
    <property type="nucleotide sequence ID" value="NZ_AHON02000059.1"/>
</dbReference>
<gene>
    <name evidence="3" type="ORF">LEP1GSC179_3838</name>
</gene>
<accession>A0A0E2BCV5</accession>
<dbReference type="EMBL" id="AHON02000059">
    <property type="protein sequence ID" value="EKO33058.1"/>
    <property type="molecule type" value="Genomic_DNA"/>
</dbReference>
<keyword evidence="1" id="KW-0862">Zinc</keyword>
<sequence length="564" mass="65436">MITLKDARRILNQVIGYRPSDTIVERGIKLFDIGAVARFSQIKSDIFQVEVNGETDDYTLNIQTKRTKDPFVECSCPYDQDVYCKHGVAAILQIFSDDQDIRKNKKTAPTSLSEILSKVSPKEMTEFLLAKAEYDLGFQEELRNYFTLSKDDSELYYKKTAEGIFRSLAGRNHFIDYQASFSYEKKMNRLIEKAETLVRVKPKEALYIAHACSESVFKASQQMDDSSGLIGSLIDSCQQIIRNVADTNKNNQADVLKICLSLYENEIVKDLGFSEDYFDMIVSMELPSDSLEFLLKILKKKIKTEKNDSYQMKKTVLHTYSVLKKLNRESEGLSFLKSYITHPEVRVIFIEQCISEDRFAEAEKFISEGIQIAQKKKQPGIVIQWKEDLLKLMEIQGQKVSAFQIAKDLFLEDCDDEYKLAMQRNLPKKDWKKTADEIANYILTRSAYFHRYGAIEFLLEEGFVEETLEKLQKDNSHTFFDFYSEFIPKQEIRAIEIALQYIEEEAKRISSRSGYKRLTQKMKLIARSKLGKKKIVSLTDRFTSLYKHRPAMIDELKKAKFIKV</sequence>
<evidence type="ECO:0000259" key="2">
    <source>
        <dbReference type="PROSITE" id="PS50966"/>
    </source>
</evidence>
<keyword evidence="1" id="KW-0863">Zinc-finger</keyword>
<evidence type="ECO:0000313" key="4">
    <source>
        <dbReference type="Proteomes" id="UP000006329"/>
    </source>
</evidence>
<evidence type="ECO:0000256" key="1">
    <source>
        <dbReference type="PROSITE-ProRule" id="PRU00325"/>
    </source>
</evidence>
<dbReference type="InterPro" id="IPR007527">
    <property type="entry name" value="Znf_SWIM"/>
</dbReference>
<protein>
    <recommendedName>
        <fullName evidence="2">SWIM-type domain-containing protein</fullName>
    </recommendedName>
</protein>
<reference evidence="3" key="1">
    <citation type="submission" date="2012-10" db="EMBL/GenBank/DDBJ databases">
        <authorList>
            <person name="Harkins D.M."/>
            <person name="Durkin A.S."/>
            <person name="Brinkac L.M."/>
            <person name="Haft D.H."/>
            <person name="Selengut J.D."/>
            <person name="Sanka R."/>
            <person name="DePew J."/>
            <person name="Purushe J."/>
            <person name="Matthias M.A."/>
            <person name="Vinetz J.M."/>
            <person name="Sutton G.G."/>
            <person name="Nierman W.C."/>
            <person name="Fouts D.E."/>
        </authorList>
    </citation>
    <scope>NUCLEOTIDE SEQUENCE [LARGE SCALE GENOMIC DNA]</scope>
    <source>
        <strain evidence="3">MOR084</strain>
    </source>
</reference>
<keyword evidence="1" id="KW-0479">Metal-binding</keyword>